<dbReference type="AlphaFoldDB" id="A0A2I1M6J7"/>
<keyword evidence="4" id="KW-0479">Metal-binding</keyword>
<reference evidence="9 10" key="1">
    <citation type="submission" date="2017-12" db="EMBL/GenBank/DDBJ databases">
        <title>Phylogenetic diversity of female urinary microbiome.</title>
        <authorList>
            <person name="Thomas-White K."/>
            <person name="Wolfe A.J."/>
        </authorList>
    </citation>
    <scope>NUCLEOTIDE SEQUENCE [LARGE SCALE GENOMIC DNA]</scope>
    <source>
        <strain evidence="9 10">UMB0119</strain>
    </source>
</reference>
<evidence type="ECO:0000256" key="3">
    <source>
        <dbReference type="ARBA" id="ARBA00022691"/>
    </source>
</evidence>
<keyword evidence="2" id="KW-0004">4Fe-4S</keyword>
<keyword evidence="6" id="KW-0411">Iron-sulfur</keyword>
<sequence length="512" mass="59075">MIKEDILDKIKSKIQCRNYKRLGRCFESNNKKYFYDLGTGKIFLVEPEVFDLLNLILDNKWDEAVKISSQSKSDVYESIINENILLAPELNSYIGVQISDLENQLLRNRAQITLELTEKCNMRCKYCIYQEGQGGYREFGNHDMTFEVAKLAIDDLIEHSQDENVIFVSFYGGEPLLKFDLLKQCIDYCETIKGKNISYALTTNGTLVDRDMANYFSRLGERIHITISLDGPKYMNDKYRVYGDGKGTFDDAVRGAKLIINEFSKNGSKLSLGINSVLPEYHEHDLNSIEHYFESQEWLPSDVVFTSSFVATKDKEMDYLGIDSPIEEEVICNSKKIKGYFDPLFDWASPSENENITSKIIAKDNVIKELAMIHRRLLFDSPMESYYMCGCCVPGARRVYVTTKGEYLICEKLGEAPDIGNVYEGLDLGKIKKHYVTDYCEQTIPYCNDCWAVHLCGMCYMNCYDHEGINLKLRHSKCIMNRIYIEKNLELYHKILELNSEALSILDDYDFS</sequence>
<gene>
    <name evidence="9" type="ORF">CYJ34_07035</name>
</gene>
<evidence type="ECO:0000313" key="9">
    <source>
        <dbReference type="EMBL" id="PKZ15770.1"/>
    </source>
</evidence>
<keyword evidence="3" id="KW-0949">S-adenosyl-L-methionine</keyword>
<evidence type="ECO:0000259" key="8">
    <source>
        <dbReference type="PROSITE" id="PS51918"/>
    </source>
</evidence>
<dbReference type="SFLD" id="SFLDS00029">
    <property type="entry name" value="Radical_SAM"/>
    <property type="match status" value="1"/>
</dbReference>
<dbReference type="SFLD" id="SFLDG01386">
    <property type="entry name" value="main_SPASM_domain-containing"/>
    <property type="match status" value="1"/>
</dbReference>
<comment type="similarity">
    <text evidence="7">Belongs to the radical SAM superfamily. Anaerobic sulfatase-maturating enzyme family.</text>
</comment>
<dbReference type="GO" id="GO:0016491">
    <property type="term" value="F:oxidoreductase activity"/>
    <property type="evidence" value="ECO:0007669"/>
    <property type="project" value="InterPro"/>
</dbReference>
<feature type="domain" description="Radical SAM core" evidence="8">
    <location>
        <begin position="106"/>
        <end position="342"/>
    </location>
</feature>
<dbReference type="GO" id="GO:0051539">
    <property type="term" value="F:4 iron, 4 sulfur cluster binding"/>
    <property type="evidence" value="ECO:0007669"/>
    <property type="project" value="UniProtKB-KW"/>
</dbReference>
<dbReference type="PROSITE" id="PS51918">
    <property type="entry name" value="RADICAL_SAM"/>
    <property type="match status" value="1"/>
</dbReference>
<evidence type="ECO:0000256" key="5">
    <source>
        <dbReference type="ARBA" id="ARBA00023004"/>
    </source>
</evidence>
<dbReference type="Pfam" id="PF04055">
    <property type="entry name" value="Radical_SAM"/>
    <property type="match status" value="1"/>
</dbReference>
<organism evidence="9 10">
    <name type="scientific">Anaerococcus octavius</name>
    <dbReference type="NCBI Taxonomy" id="54007"/>
    <lineage>
        <taxon>Bacteria</taxon>
        <taxon>Bacillati</taxon>
        <taxon>Bacillota</taxon>
        <taxon>Tissierellia</taxon>
        <taxon>Tissierellales</taxon>
        <taxon>Peptoniphilaceae</taxon>
        <taxon>Anaerococcus</taxon>
    </lineage>
</organism>
<dbReference type="PANTHER" id="PTHR43273:SF3">
    <property type="entry name" value="ANAEROBIC SULFATASE-MATURATING ENZYME HOMOLOG ASLB-RELATED"/>
    <property type="match status" value="1"/>
</dbReference>
<dbReference type="SFLD" id="SFLDG01067">
    <property type="entry name" value="SPASM/twitch_domain_containing"/>
    <property type="match status" value="1"/>
</dbReference>
<dbReference type="EMBL" id="PKGS01000005">
    <property type="protein sequence ID" value="PKZ15770.1"/>
    <property type="molecule type" value="Genomic_DNA"/>
</dbReference>
<proteinExistence type="inferred from homology"/>
<evidence type="ECO:0000256" key="6">
    <source>
        <dbReference type="ARBA" id="ARBA00023014"/>
    </source>
</evidence>
<comment type="caution">
    <text evidence="9">The sequence shown here is derived from an EMBL/GenBank/DDBJ whole genome shotgun (WGS) entry which is preliminary data.</text>
</comment>
<dbReference type="InterPro" id="IPR013785">
    <property type="entry name" value="Aldolase_TIM"/>
</dbReference>
<dbReference type="InterPro" id="IPR007197">
    <property type="entry name" value="rSAM"/>
</dbReference>
<dbReference type="PROSITE" id="PS01305">
    <property type="entry name" value="MOAA_NIFB_PQQE"/>
    <property type="match status" value="1"/>
</dbReference>
<dbReference type="Gene3D" id="3.20.20.70">
    <property type="entry name" value="Aldolase class I"/>
    <property type="match status" value="1"/>
</dbReference>
<evidence type="ECO:0000256" key="4">
    <source>
        <dbReference type="ARBA" id="ARBA00022723"/>
    </source>
</evidence>
<protein>
    <submittedName>
        <fullName evidence="9">Radical SAM protein</fullName>
    </submittedName>
</protein>
<evidence type="ECO:0000256" key="1">
    <source>
        <dbReference type="ARBA" id="ARBA00001966"/>
    </source>
</evidence>
<dbReference type="InterPro" id="IPR023867">
    <property type="entry name" value="Sulphatase_maturase_rSAM"/>
</dbReference>
<keyword evidence="5" id="KW-0408">Iron</keyword>
<dbReference type="GO" id="GO:0046872">
    <property type="term" value="F:metal ion binding"/>
    <property type="evidence" value="ECO:0007669"/>
    <property type="project" value="UniProtKB-KW"/>
</dbReference>
<comment type="cofactor">
    <cofactor evidence="1">
        <name>[4Fe-4S] cluster</name>
        <dbReference type="ChEBI" id="CHEBI:49883"/>
    </cofactor>
</comment>
<dbReference type="InterPro" id="IPR000385">
    <property type="entry name" value="MoaA_NifB_PqqE_Fe-S-bd_CS"/>
</dbReference>
<evidence type="ECO:0000313" key="10">
    <source>
        <dbReference type="Proteomes" id="UP000234335"/>
    </source>
</evidence>
<dbReference type="PANTHER" id="PTHR43273">
    <property type="entry name" value="ANAEROBIC SULFATASE-MATURATING ENZYME HOMOLOG ASLB-RELATED"/>
    <property type="match status" value="1"/>
</dbReference>
<dbReference type="RefSeq" id="WP_101540591.1">
    <property type="nucleotide sequence ID" value="NZ_PKGS01000005.1"/>
</dbReference>
<evidence type="ECO:0000256" key="2">
    <source>
        <dbReference type="ARBA" id="ARBA00022485"/>
    </source>
</evidence>
<dbReference type="SFLD" id="SFLDG01384">
    <property type="entry name" value="thioether_bond_formation_requi"/>
    <property type="match status" value="1"/>
</dbReference>
<accession>A0A2I1M6J7</accession>
<dbReference type="InterPro" id="IPR058240">
    <property type="entry name" value="rSAM_sf"/>
</dbReference>
<name>A0A2I1M6J7_9FIRM</name>
<dbReference type="CDD" id="cd01335">
    <property type="entry name" value="Radical_SAM"/>
    <property type="match status" value="1"/>
</dbReference>
<keyword evidence="10" id="KW-1185">Reference proteome</keyword>
<dbReference type="SUPFAM" id="SSF102114">
    <property type="entry name" value="Radical SAM enzymes"/>
    <property type="match status" value="1"/>
</dbReference>
<evidence type="ECO:0000256" key="7">
    <source>
        <dbReference type="ARBA" id="ARBA00023601"/>
    </source>
</evidence>
<dbReference type="Proteomes" id="UP000234335">
    <property type="component" value="Unassembled WGS sequence"/>
</dbReference>